<dbReference type="EMBL" id="GGFL01007352">
    <property type="protein sequence ID" value="MBW71530.1"/>
    <property type="molecule type" value="Transcribed_RNA"/>
</dbReference>
<keyword evidence="1" id="KW-0732">Signal</keyword>
<name>A0A2M4D1S2_ANODA</name>
<reference evidence="2" key="1">
    <citation type="submission" date="2018-01" db="EMBL/GenBank/DDBJ databases">
        <title>An insight into the sialome of Amazonian anophelines.</title>
        <authorList>
            <person name="Ribeiro J.M."/>
            <person name="Scarpassa V."/>
            <person name="Calvo E."/>
        </authorList>
    </citation>
    <scope>NUCLEOTIDE SEQUENCE</scope>
</reference>
<evidence type="ECO:0000313" key="2">
    <source>
        <dbReference type="EMBL" id="MBW71530.1"/>
    </source>
</evidence>
<organism evidence="2">
    <name type="scientific">Anopheles darlingi</name>
    <name type="common">Mosquito</name>
    <dbReference type="NCBI Taxonomy" id="43151"/>
    <lineage>
        <taxon>Eukaryota</taxon>
        <taxon>Metazoa</taxon>
        <taxon>Ecdysozoa</taxon>
        <taxon>Arthropoda</taxon>
        <taxon>Hexapoda</taxon>
        <taxon>Insecta</taxon>
        <taxon>Pterygota</taxon>
        <taxon>Neoptera</taxon>
        <taxon>Endopterygota</taxon>
        <taxon>Diptera</taxon>
        <taxon>Nematocera</taxon>
        <taxon>Culicoidea</taxon>
        <taxon>Culicidae</taxon>
        <taxon>Anophelinae</taxon>
        <taxon>Anopheles</taxon>
    </lineage>
</organism>
<proteinExistence type="predicted"/>
<dbReference type="AlphaFoldDB" id="A0A2M4D1S2"/>
<sequence length="71" mass="7387">MTRSLLSGSCLLCFCCCGMFTRPSSNPSTVSCVAERSPRRALVNGAHGSNTRADAPCCWHALAAPESGVPS</sequence>
<feature type="signal peptide" evidence="1">
    <location>
        <begin position="1"/>
        <end position="21"/>
    </location>
</feature>
<accession>A0A2M4D1S2</accession>
<feature type="chain" id="PRO_5014863160" evidence="1">
    <location>
        <begin position="22"/>
        <end position="71"/>
    </location>
</feature>
<protein>
    <submittedName>
        <fullName evidence="2">Putative secreted protein</fullName>
    </submittedName>
</protein>
<evidence type="ECO:0000256" key="1">
    <source>
        <dbReference type="SAM" id="SignalP"/>
    </source>
</evidence>